<evidence type="ECO:0000256" key="1">
    <source>
        <dbReference type="SAM" id="MobiDB-lite"/>
    </source>
</evidence>
<accession>A0AAJ7RMH3</accession>
<name>A0AAJ7RMH3_CEPCN</name>
<evidence type="ECO:0000313" key="4">
    <source>
        <dbReference type="RefSeq" id="XP_024943274.1"/>
    </source>
</evidence>
<dbReference type="RefSeq" id="XP_024943273.1">
    <property type="nucleotide sequence ID" value="XM_025087505.1"/>
</dbReference>
<reference evidence="3 4" key="1">
    <citation type="submission" date="2025-04" db="UniProtKB">
        <authorList>
            <consortium name="RefSeq"/>
        </authorList>
    </citation>
    <scope>IDENTIFICATION</scope>
</reference>
<dbReference type="AlphaFoldDB" id="A0AAJ7RMH3"/>
<evidence type="ECO:0000313" key="2">
    <source>
        <dbReference type="Proteomes" id="UP000694920"/>
    </source>
</evidence>
<keyword evidence="2" id="KW-1185">Reference proteome</keyword>
<proteinExistence type="predicted"/>
<gene>
    <name evidence="3 4" type="primary">LOC107270016</name>
</gene>
<feature type="compositionally biased region" description="Basic residues" evidence="1">
    <location>
        <begin position="1"/>
        <end position="17"/>
    </location>
</feature>
<dbReference type="RefSeq" id="XP_024943274.1">
    <property type="nucleotide sequence ID" value="XM_025087506.1"/>
</dbReference>
<feature type="region of interest" description="Disordered" evidence="1">
    <location>
        <begin position="1"/>
        <end position="25"/>
    </location>
</feature>
<dbReference type="Proteomes" id="UP000694920">
    <property type="component" value="Unplaced"/>
</dbReference>
<organism evidence="2 4">
    <name type="scientific">Cephus cinctus</name>
    <name type="common">Wheat stem sawfly</name>
    <dbReference type="NCBI Taxonomy" id="211228"/>
    <lineage>
        <taxon>Eukaryota</taxon>
        <taxon>Metazoa</taxon>
        <taxon>Ecdysozoa</taxon>
        <taxon>Arthropoda</taxon>
        <taxon>Hexapoda</taxon>
        <taxon>Insecta</taxon>
        <taxon>Pterygota</taxon>
        <taxon>Neoptera</taxon>
        <taxon>Endopterygota</taxon>
        <taxon>Hymenoptera</taxon>
        <taxon>Cephoidea</taxon>
        <taxon>Cephidae</taxon>
        <taxon>Cephus</taxon>
    </lineage>
</organism>
<protein>
    <submittedName>
        <fullName evidence="3 4">Uncharacterized protein LOC107270016 isoform X1</fullName>
    </submittedName>
</protein>
<evidence type="ECO:0000313" key="3">
    <source>
        <dbReference type="RefSeq" id="XP_024943273.1"/>
    </source>
</evidence>
<dbReference type="GeneID" id="107270016"/>
<sequence length="232" mass="26408">MCKHVYSRRPQPRRHSSSKLFGSSSSCSPANLIKIPRARSKGDSWWRRCRCRQTCLRWENLVMLPMALITLMVGDERVTDHPVQEWSSLRAAIHVVTHWNAANCAGFDTGARLALISSKRSHPALWEPSTTVRQHLNLCAWGGINFERWCVRLVLQDSLASSSLDQSSAIPTRQFLGLPCIDAHEFQAQTSPRLLLVNSKTLDFPIQFCKLVLSSIVSLVRVCLNYWRIRPE</sequence>